<sequence length="1195" mass="121869">MRLLPVFRLHITPPTASFREPTRSRAARSLRAGWLSLLTILAVIAGVLTVPFAAQADTAPVDAGTPVTFAADALPTAQINGVVWSQVIVGNTVYAGGEFTRARPAGSAAGVNEVVRNNLLAYNLSTGVLVASFNPDLNGAVRSLVASPDGSRLYAGGAFTTVGGVARYRLAAFDTASGSLISSWAPTVNASVKSLATFADTVYVGGVFTSASGASRNQMAAFAASNGAIRDWTGTPAGGSVNALAVSPDGAKVLIGGSFTSYNGGNAPGYGMAATDSITGASLPWAVNTVVRNGGVNGGITSLSSSAEGAFGTGYDYGSGANFEGTFRANWSDGSIIWLEDCHGDTYSAVPVAGAVYTTGHPHYCGNLGNLGGPVETSPRSYHRTLTFSMAATSTLTPNAVGSYVSFTGQPSPSLLTFYPEINSGKFTGQGQGPWNVTANSQYLLYGGEFTNVNNKGQQGLVRFANKAIAPNKEGPRVANAAFAASAFVPTADSLSAGTARIGWKAAFDRDNEQLTYEVLRDGVAVGTVKGLSTDWSRPAMGFTDSGLTPGQTYDYRVRVQDSFGNVKTGNPASVTVSGSGEYNAYAQTVQSDSPSSYWPLGEPTGTTAYDWAAGSNATTGTGVTRNVEGALAADSGTASRFSGTSAGTAASSAFETPRGAFAVEAWVKTTTTRGGKIIGLGSAASGASTAYDRQVYMDNAGRLWFGVKPGVLRTVNTTASYNDGQWHHVVASVGAAGMSLYVDGALVAQRADTTSAAPIQGYWRIGGDNLSGWTSRPASDYIAADIDEVAVYNTALSAGAIARHNSVGRSGPPANVAPTASFSSAIANRDLSVDATGSTDSDGTITSYAWNFGDDSTATGVTATHSYATAGSYPVTLTVTDNSGASTVTTRTVQSSDPAANVAPTAAFSYQASPLTVTTDASASVDSDGTVTGYSWDFGDGSTGTGASATHSYAAAGSYDVTLTVTDNSTATGQIVQTVVVPNVDPNTPLATDAFTRTVATGLGAADTGGTWTTTGTAANYSVSGGVGRLKASAGATVNAYLSGVSLLDTDLLVTTTLQQDATGSGAYTSLIGRRVGTDDYRVRIKNLSTGVVQLQLMRGATSLKAQNIAGLTYTTGSAMQLRLQVTGSAPTTIRAKIWALGSVEPAAWQTTATDSTAALQTAGAVGLAFYLGSTATVTPVTATFDDLIVKRAG</sequence>
<dbReference type="SUPFAM" id="SSF49899">
    <property type="entry name" value="Concanavalin A-like lectins/glucanases"/>
    <property type="match status" value="1"/>
</dbReference>
<dbReference type="InterPro" id="IPR000601">
    <property type="entry name" value="PKD_dom"/>
</dbReference>
<dbReference type="GO" id="GO:0000272">
    <property type="term" value="P:polysaccharide catabolic process"/>
    <property type="evidence" value="ECO:0007669"/>
    <property type="project" value="UniProtKB-KW"/>
</dbReference>
<dbReference type="AlphaFoldDB" id="A0A1H8BNA1"/>
<dbReference type="Gene3D" id="2.60.120.200">
    <property type="match status" value="1"/>
</dbReference>
<name>A0A1H8BNA1_9MICO</name>
<dbReference type="SUPFAM" id="SSF49299">
    <property type="entry name" value="PKD domain"/>
    <property type="match status" value="2"/>
</dbReference>
<keyword evidence="6" id="KW-1185">Reference proteome</keyword>
<accession>A0A1H8BNA1</accession>
<dbReference type="GO" id="GO:0016798">
    <property type="term" value="F:hydrolase activity, acting on glycosyl bonds"/>
    <property type="evidence" value="ECO:0007669"/>
    <property type="project" value="UniProtKB-KW"/>
</dbReference>
<comment type="caution">
    <text evidence="5">The sequence shown here is derived from an EMBL/GenBank/DDBJ whole genome shotgun (WGS) entry which is preliminary data.</text>
</comment>
<dbReference type="Proteomes" id="UP000297654">
    <property type="component" value="Unassembled WGS sequence"/>
</dbReference>
<evidence type="ECO:0000256" key="3">
    <source>
        <dbReference type="ARBA" id="ARBA00023295"/>
    </source>
</evidence>
<dbReference type="InterPro" id="IPR036116">
    <property type="entry name" value="FN3_sf"/>
</dbReference>
<dbReference type="STRING" id="1424661.SAMN05216281_10233"/>
<dbReference type="RefSeq" id="WP_134450373.1">
    <property type="nucleotide sequence ID" value="NZ_FOCN01000002.1"/>
</dbReference>
<dbReference type="SMART" id="SM00089">
    <property type="entry name" value="PKD"/>
    <property type="match status" value="2"/>
</dbReference>
<dbReference type="InterPro" id="IPR022409">
    <property type="entry name" value="PKD/Chitinase_dom"/>
</dbReference>
<dbReference type="InterPro" id="IPR006558">
    <property type="entry name" value="LamG-like"/>
</dbReference>
<gene>
    <name evidence="5" type="ORF">E3O10_09195</name>
</gene>
<dbReference type="Pfam" id="PF18911">
    <property type="entry name" value="PKD_4"/>
    <property type="match status" value="2"/>
</dbReference>
<evidence type="ECO:0000256" key="2">
    <source>
        <dbReference type="ARBA" id="ARBA00023157"/>
    </source>
</evidence>
<keyword evidence="1" id="KW-0732">Signal</keyword>
<evidence type="ECO:0000256" key="4">
    <source>
        <dbReference type="ARBA" id="ARBA00023326"/>
    </source>
</evidence>
<dbReference type="Gene3D" id="2.60.40.10">
    <property type="entry name" value="Immunoglobulins"/>
    <property type="match status" value="3"/>
</dbReference>
<keyword evidence="2" id="KW-1015">Disulfide bond</keyword>
<dbReference type="SUPFAM" id="SSF49265">
    <property type="entry name" value="Fibronectin type III"/>
    <property type="match status" value="1"/>
</dbReference>
<organism evidence="5 6">
    <name type="scientific">Cryobacterium luteum</name>
    <dbReference type="NCBI Taxonomy" id="1424661"/>
    <lineage>
        <taxon>Bacteria</taxon>
        <taxon>Bacillati</taxon>
        <taxon>Actinomycetota</taxon>
        <taxon>Actinomycetes</taxon>
        <taxon>Micrococcales</taxon>
        <taxon>Microbacteriaceae</taxon>
        <taxon>Cryobacterium</taxon>
    </lineage>
</organism>
<dbReference type="SUPFAM" id="SSF101908">
    <property type="entry name" value="Putative isomerase YbhE"/>
    <property type="match status" value="1"/>
</dbReference>
<dbReference type="OrthoDB" id="9802683at2"/>
<keyword evidence="3" id="KW-0378">Hydrolase</keyword>
<dbReference type="SMART" id="SM00060">
    <property type="entry name" value="FN3"/>
    <property type="match status" value="1"/>
</dbReference>
<keyword evidence="4" id="KW-0119">Carbohydrate metabolism</keyword>
<keyword evidence="4" id="KW-0624">Polysaccharide degradation</keyword>
<dbReference type="CDD" id="cd00146">
    <property type="entry name" value="PKD"/>
    <property type="match status" value="2"/>
</dbReference>
<proteinExistence type="predicted"/>
<dbReference type="PROSITE" id="PS50853">
    <property type="entry name" value="FN3"/>
    <property type="match status" value="1"/>
</dbReference>
<dbReference type="InterPro" id="IPR003961">
    <property type="entry name" value="FN3_dom"/>
</dbReference>
<dbReference type="InterPro" id="IPR013783">
    <property type="entry name" value="Ig-like_fold"/>
</dbReference>
<dbReference type="InterPro" id="IPR035986">
    <property type="entry name" value="PKD_dom_sf"/>
</dbReference>
<protein>
    <submittedName>
        <fullName evidence="5">PKD domain-containing protein</fullName>
    </submittedName>
</protein>
<evidence type="ECO:0000313" key="6">
    <source>
        <dbReference type="Proteomes" id="UP000297654"/>
    </source>
</evidence>
<evidence type="ECO:0000313" key="5">
    <source>
        <dbReference type="EMBL" id="TFB89072.1"/>
    </source>
</evidence>
<dbReference type="Pfam" id="PF13385">
    <property type="entry name" value="Laminin_G_3"/>
    <property type="match status" value="1"/>
</dbReference>
<dbReference type="PROSITE" id="PS50093">
    <property type="entry name" value="PKD"/>
    <property type="match status" value="2"/>
</dbReference>
<dbReference type="EMBL" id="SOFF01000030">
    <property type="protein sequence ID" value="TFB89072.1"/>
    <property type="molecule type" value="Genomic_DNA"/>
</dbReference>
<evidence type="ECO:0000256" key="1">
    <source>
        <dbReference type="ARBA" id="ARBA00022729"/>
    </source>
</evidence>
<dbReference type="SMART" id="SM00560">
    <property type="entry name" value="LamGL"/>
    <property type="match status" value="1"/>
</dbReference>
<reference evidence="5 6" key="1">
    <citation type="submission" date="2019-03" db="EMBL/GenBank/DDBJ databases">
        <title>Genomics of glacier-inhabiting Cryobacterium strains.</title>
        <authorList>
            <person name="Liu Q."/>
            <person name="Xin Y.-H."/>
        </authorList>
    </citation>
    <scope>NUCLEOTIDE SEQUENCE [LARGE SCALE GENOMIC DNA]</scope>
    <source>
        <strain evidence="5 6">Hh15</strain>
    </source>
</reference>
<dbReference type="CDD" id="cd00063">
    <property type="entry name" value="FN3"/>
    <property type="match status" value="1"/>
</dbReference>
<keyword evidence="3" id="KW-0326">Glycosidase</keyword>
<dbReference type="InterPro" id="IPR013320">
    <property type="entry name" value="ConA-like_dom_sf"/>
</dbReference>